<keyword evidence="3" id="KW-1185">Reference proteome</keyword>
<dbReference type="InterPro" id="IPR019546">
    <property type="entry name" value="TAT_signal_bac_arc"/>
</dbReference>
<dbReference type="RefSeq" id="WP_085868005.1">
    <property type="nucleotide sequence ID" value="NZ_FWFQ01000008.1"/>
</dbReference>
<reference evidence="2 3" key="1">
    <citation type="submission" date="2017-03" db="EMBL/GenBank/DDBJ databases">
        <authorList>
            <person name="Afonso C.L."/>
            <person name="Miller P.J."/>
            <person name="Scott M.A."/>
            <person name="Spackman E."/>
            <person name="Goraichik I."/>
            <person name="Dimitrov K.M."/>
            <person name="Suarez D.L."/>
            <person name="Swayne D.E."/>
        </authorList>
    </citation>
    <scope>NUCLEOTIDE SEQUENCE [LARGE SCALE GENOMIC DNA]</scope>
    <source>
        <strain evidence="2 3">CECT 7680</strain>
    </source>
</reference>
<evidence type="ECO:0008006" key="4">
    <source>
        <dbReference type="Google" id="ProtNLM"/>
    </source>
</evidence>
<name>A0A1Y5S1Y8_9RHOB</name>
<dbReference type="Proteomes" id="UP000193409">
    <property type="component" value="Unassembled WGS sequence"/>
</dbReference>
<protein>
    <recommendedName>
        <fullName evidence="4">Formate dehydrogenase region TAT target</fullName>
    </recommendedName>
</protein>
<evidence type="ECO:0000256" key="1">
    <source>
        <dbReference type="SAM" id="MobiDB-lite"/>
    </source>
</evidence>
<dbReference type="AlphaFoldDB" id="A0A1Y5S1Y8"/>
<proteinExistence type="predicted"/>
<dbReference type="EMBL" id="FWFQ01000008">
    <property type="protein sequence ID" value="SLN30471.1"/>
    <property type="molecule type" value="Genomic_DNA"/>
</dbReference>
<sequence length="62" mass="6467">MSKKTEGEGTSRRGFLKLAATGAPAAVAAAALPVQEAEAAEAPGTGMQDTPHTRQYYETARF</sequence>
<evidence type="ECO:0000313" key="3">
    <source>
        <dbReference type="Proteomes" id="UP000193409"/>
    </source>
</evidence>
<gene>
    <name evidence="2" type="ORF">PSA7680_01457</name>
</gene>
<dbReference type="InterPro" id="IPR006311">
    <property type="entry name" value="TAT_signal"/>
</dbReference>
<organism evidence="2 3">
    <name type="scientific">Pseudoruegeria aquimaris</name>
    <dbReference type="NCBI Taxonomy" id="393663"/>
    <lineage>
        <taxon>Bacteria</taxon>
        <taxon>Pseudomonadati</taxon>
        <taxon>Pseudomonadota</taxon>
        <taxon>Alphaproteobacteria</taxon>
        <taxon>Rhodobacterales</taxon>
        <taxon>Roseobacteraceae</taxon>
        <taxon>Pseudoruegeria</taxon>
    </lineage>
</organism>
<dbReference type="NCBIfam" id="TIGR01409">
    <property type="entry name" value="TAT_signal_seq"/>
    <property type="match status" value="1"/>
</dbReference>
<evidence type="ECO:0000313" key="2">
    <source>
        <dbReference type="EMBL" id="SLN30471.1"/>
    </source>
</evidence>
<dbReference type="PROSITE" id="PS51318">
    <property type="entry name" value="TAT"/>
    <property type="match status" value="1"/>
</dbReference>
<accession>A0A1Y5S1Y8</accession>
<feature type="region of interest" description="Disordered" evidence="1">
    <location>
        <begin position="38"/>
        <end position="62"/>
    </location>
</feature>